<evidence type="ECO:0000256" key="8">
    <source>
        <dbReference type="ARBA" id="ARBA00023170"/>
    </source>
</evidence>
<keyword evidence="7 10" id="KW-0472">Membrane</keyword>
<keyword evidence="8" id="KW-0675">Receptor</keyword>
<evidence type="ECO:0000256" key="6">
    <source>
        <dbReference type="ARBA" id="ARBA00023040"/>
    </source>
</evidence>
<keyword evidence="5 10" id="KW-1133">Transmembrane helix</keyword>
<evidence type="ECO:0000256" key="1">
    <source>
        <dbReference type="ARBA" id="ARBA00004651"/>
    </source>
</evidence>
<evidence type="ECO:0000256" key="9">
    <source>
        <dbReference type="ARBA" id="ARBA00023224"/>
    </source>
</evidence>
<evidence type="ECO:0000313" key="12">
    <source>
        <dbReference type="Proteomes" id="UP000694941"/>
    </source>
</evidence>
<dbReference type="Gene3D" id="1.20.1070.10">
    <property type="entry name" value="Rhodopsin 7-helix transmembrane proteins"/>
    <property type="match status" value="1"/>
</dbReference>
<keyword evidence="4 10" id="KW-0812">Transmembrane</keyword>
<dbReference type="PROSITE" id="PS50262">
    <property type="entry name" value="G_PROTEIN_RECEP_F1_2"/>
    <property type="match status" value="1"/>
</dbReference>
<keyword evidence="12" id="KW-1185">Reference proteome</keyword>
<comment type="similarity">
    <text evidence="2">Belongs to the G-protein coupled receptor 1 family.</text>
</comment>
<keyword evidence="9" id="KW-0807">Transducer</keyword>
<evidence type="ECO:0000256" key="7">
    <source>
        <dbReference type="ARBA" id="ARBA00023136"/>
    </source>
</evidence>
<accession>A0ABM1SQ07</accession>
<dbReference type="InterPro" id="IPR001681">
    <property type="entry name" value="Neurokn_rcpt"/>
</dbReference>
<dbReference type="Proteomes" id="UP000694941">
    <property type="component" value="Unplaced"/>
</dbReference>
<dbReference type="PANTHER" id="PTHR46925">
    <property type="entry name" value="G-PROTEIN COUPLED RECEPTOR TKR-1-RELATED"/>
    <property type="match status" value="1"/>
</dbReference>
<dbReference type="PRINTS" id="PR00237">
    <property type="entry name" value="GPCRRHODOPSN"/>
</dbReference>
<evidence type="ECO:0000256" key="5">
    <source>
        <dbReference type="ARBA" id="ARBA00022989"/>
    </source>
</evidence>
<feature type="transmembrane region" description="Helical" evidence="10">
    <location>
        <begin position="28"/>
        <end position="55"/>
    </location>
</feature>
<dbReference type="RefSeq" id="XP_022245713.1">
    <property type="nucleotide sequence ID" value="XM_022390005.1"/>
</dbReference>
<evidence type="ECO:0000256" key="4">
    <source>
        <dbReference type="ARBA" id="ARBA00022692"/>
    </source>
</evidence>
<dbReference type="PANTHER" id="PTHR46925:SF2">
    <property type="entry name" value="G-PROTEIN COUPLED RECEPTOR TKR-1-RELATED"/>
    <property type="match status" value="1"/>
</dbReference>
<dbReference type="GeneID" id="106462682"/>
<evidence type="ECO:0000256" key="3">
    <source>
        <dbReference type="ARBA" id="ARBA00022475"/>
    </source>
</evidence>
<evidence type="ECO:0000313" key="13">
    <source>
        <dbReference type="RefSeq" id="XP_022245713.1"/>
    </source>
</evidence>
<keyword evidence="3" id="KW-1003">Cell membrane</keyword>
<reference evidence="13" key="1">
    <citation type="submission" date="2025-08" db="UniProtKB">
        <authorList>
            <consortium name="RefSeq"/>
        </authorList>
    </citation>
    <scope>IDENTIFICATION</scope>
    <source>
        <tissue evidence="13">Muscle</tissue>
    </source>
</reference>
<dbReference type="Pfam" id="PF00001">
    <property type="entry name" value="7tm_1"/>
    <property type="match status" value="1"/>
</dbReference>
<evidence type="ECO:0000256" key="10">
    <source>
        <dbReference type="SAM" id="Phobius"/>
    </source>
</evidence>
<proteinExistence type="inferred from homology"/>
<protein>
    <submittedName>
        <fullName evidence="13">Neuromedin-K receptor-like</fullName>
    </submittedName>
</protein>
<feature type="transmembrane region" description="Helical" evidence="10">
    <location>
        <begin position="75"/>
        <end position="99"/>
    </location>
</feature>
<dbReference type="SUPFAM" id="SSF81321">
    <property type="entry name" value="Family A G protein-coupled receptor-like"/>
    <property type="match status" value="1"/>
</dbReference>
<gene>
    <name evidence="13" type="primary">LOC106462682</name>
</gene>
<dbReference type="InterPro" id="IPR000276">
    <property type="entry name" value="GPCR_Rhodpsn"/>
</dbReference>
<keyword evidence="6" id="KW-0297">G-protein coupled receptor</keyword>
<organism evidence="12 13">
    <name type="scientific">Limulus polyphemus</name>
    <name type="common">Atlantic horseshoe crab</name>
    <dbReference type="NCBI Taxonomy" id="6850"/>
    <lineage>
        <taxon>Eukaryota</taxon>
        <taxon>Metazoa</taxon>
        <taxon>Ecdysozoa</taxon>
        <taxon>Arthropoda</taxon>
        <taxon>Chelicerata</taxon>
        <taxon>Merostomata</taxon>
        <taxon>Xiphosura</taxon>
        <taxon>Limulidae</taxon>
        <taxon>Limulus</taxon>
    </lineage>
</organism>
<evidence type="ECO:0000259" key="11">
    <source>
        <dbReference type="PROSITE" id="PS50262"/>
    </source>
</evidence>
<evidence type="ECO:0000256" key="2">
    <source>
        <dbReference type="ARBA" id="ARBA00010663"/>
    </source>
</evidence>
<sequence length="168" mass="19625">MSPPVERSSNRYVAVVHPLNPRMSKKSALLLTALIWVVRMLVAVALVFAICWLPYHVYFIYAYHHPKILKTDYIQHVYLAFYWLAMSNSTYNPIVYYCMNNRFKRYFRKVLCCCRKTTENVACPGRSSVEGSATRLRSFTRRTLLRKSTLSKANQVNKMNTNDLIDDV</sequence>
<dbReference type="InterPro" id="IPR017452">
    <property type="entry name" value="GPCR_Rhodpsn_7TM"/>
</dbReference>
<feature type="domain" description="G-protein coupled receptors family 1 profile" evidence="11">
    <location>
        <begin position="1"/>
        <end position="96"/>
    </location>
</feature>
<comment type="subcellular location">
    <subcellularLocation>
        <location evidence="1">Cell membrane</location>
        <topology evidence="1">Multi-pass membrane protein</topology>
    </subcellularLocation>
</comment>
<name>A0ABM1SQ07_LIMPO</name>